<evidence type="ECO:0000256" key="1">
    <source>
        <dbReference type="ARBA" id="ARBA00008511"/>
    </source>
</evidence>
<dbReference type="GO" id="GO:0005737">
    <property type="term" value="C:cytoplasm"/>
    <property type="evidence" value="ECO:0007669"/>
    <property type="project" value="TreeGrafter"/>
</dbReference>
<feature type="compositionally biased region" description="Basic and acidic residues" evidence="2">
    <location>
        <begin position="317"/>
        <end position="334"/>
    </location>
</feature>
<dbReference type="Pfam" id="PF08190">
    <property type="entry name" value="PIH1"/>
    <property type="match status" value="1"/>
</dbReference>
<evidence type="ECO:0000256" key="2">
    <source>
        <dbReference type="SAM" id="MobiDB-lite"/>
    </source>
</evidence>
<sequence length="422" mass="46627">MSQTASLRTGRVSRIQFGDNVACENTKNWLMDSESLGCGGWASNPAEVQPEGRYVLKVWTQGREKVMINVCAEHDGLLHPRSVRGGLALPHSVSRPRRDTDLKKQPCKVVDVTFGGHALALADQSDFFRQHLHLAALNAAQSALGMTLQKDRVATPKLVCKGSPEGFRLARLDDDSRLEVSEDSTGFSVQLHLPSDLSGHRLTYSLAQDYLEVDLRSHQVVIHLPYKVQGLKEEPKYLQNQSKLVFHLLKIGIKAAKSGFFLVNQPVSHSDSDVDEITQKIGDVHMETGSTSSGGSDEEKTFAHEDDLSSTENNNQKLKEPSEKLDNQKCDDQSQNRLNNINKRLRILATKTRSISESSDDWSMCQSPCKGILKGSFSFSGDLAASCELSELNEETAREVGSANSVKKSVSFSDVISKQLFR</sequence>
<reference evidence="4 5" key="1">
    <citation type="submission" date="2020-04" db="EMBL/GenBank/DDBJ databases">
        <authorList>
            <person name="Alioto T."/>
            <person name="Alioto T."/>
            <person name="Gomez Garrido J."/>
        </authorList>
    </citation>
    <scope>NUCLEOTIDE SEQUENCE [LARGE SCALE GENOMIC DNA]</scope>
</reference>
<feature type="region of interest" description="Disordered" evidence="2">
    <location>
        <begin position="286"/>
        <end position="336"/>
    </location>
</feature>
<dbReference type="OrthoDB" id="546764at2759"/>
<comment type="caution">
    <text evidence="4">The sequence shown here is derived from an EMBL/GenBank/DDBJ whole genome shotgun (WGS) entry which is preliminary data.</text>
</comment>
<dbReference type="PANTHER" id="PTHR22997:SF3">
    <property type="entry name" value="PROTEIN KINTOUN"/>
    <property type="match status" value="1"/>
</dbReference>
<dbReference type="InterPro" id="IPR012981">
    <property type="entry name" value="PIH1_N"/>
</dbReference>
<organism evidence="4 5">
    <name type="scientific">Cloeon dipterum</name>
    <dbReference type="NCBI Taxonomy" id="197152"/>
    <lineage>
        <taxon>Eukaryota</taxon>
        <taxon>Metazoa</taxon>
        <taxon>Ecdysozoa</taxon>
        <taxon>Arthropoda</taxon>
        <taxon>Hexapoda</taxon>
        <taxon>Insecta</taxon>
        <taxon>Pterygota</taxon>
        <taxon>Palaeoptera</taxon>
        <taxon>Ephemeroptera</taxon>
        <taxon>Pisciforma</taxon>
        <taxon>Baetidae</taxon>
        <taxon>Cloeon</taxon>
    </lineage>
</organism>
<dbReference type="AlphaFoldDB" id="A0A8S1DSQ9"/>
<evidence type="ECO:0000259" key="3">
    <source>
        <dbReference type="Pfam" id="PF08190"/>
    </source>
</evidence>
<comment type="similarity">
    <text evidence="1">Belongs to the PIH1 family.</text>
</comment>
<feature type="domain" description="PIH1 N-terminal" evidence="3">
    <location>
        <begin position="48"/>
        <end position="167"/>
    </location>
</feature>
<evidence type="ECO:0000313" key="4">
    <source>
        <dbReference type="EMBL" id="CAB3386900.1"/>
    </source>
</evidence>
<dbReference type="InterPro" id="IPR050734">
    <property type="entry name" value="PIH1/Kintoun_subfamily"/>
</dbReference>
<proteinExistence type="inferred from homology"/>
<feature type="compositionally biased region" description="Basic and acidic residues" evidence="2">
    <location>
        <begin position="297"/>
        <end position="307"/>
    </location>
</feature>
<name>A0A8S1DSQ9_9INSE</name>
<dbReference type="PANTHER" id="PTHR22997">
    <property type="entry name" value="PIH1 DOMAIN-CONTAINING PROTEIN 1"/>
    <property type="match status" value="1"/>
</dbReference>
<accession>A0A8S1DSQ9</accession>
<keyword evidence="5" id="KW-1185">Reference proteome</keyword>
<evidence type="ECO:0000313" key="5">
    <source>
        <dbReference type="Proteomes" id="UP000494165"/>
    </source>
</evidence>
<dbReference type="EMBL" id="CADEPI010000517">
    <property type="protein sequence ID" value="CAB3386900.1"/>
    <property type="molecule type" value="Genomic_DNA"/>
</dbReference>
<dbReference type="Proteomes" id="UP000494165">
    <property type="component" value="Unassembled WGS sequence"/>
</dbReference>
<gene>
    <name evidence="4" type="ORF">CLODIP_2_CD05597</name>
</gene>
<protein>
    <recommendedName>
        <fullName evidence="3">PIH1 N-terminal domain-containing protein</fullName>
    </recommendedName>
</protein>